<dbReference type="CDD" id="cd06222">
    <property type="entry name" value="RNase_H_like"/>
    <property type="match status" value="1"/>
</dbReference>
<sequence>MTGLQYLRKPHWRLLFPFAVRLIWKSRNQLVFNGKNPNPNLPSVINSQVVEFMHCVPSPRQSTQNVIRRIRWERPPSGWKKLNTDGSCIGNSRSSGCGGAVRDEHGEWIAGFSRYIGTSCSVVAEMWGLRDGLVLCKNLNIQCLVVELDTSMIVDALTKPEYANNLISPILDDCKQLLTHFQQVQIRHCFRQANRCADMMARKGAEQQLDFCVFNSPPMDVLKIFREDFDGMYFNRLCPKRVVLC</sequence>
<evidence type="ECO:0000259" key="1">
    <source>
        <dbReference type="Pfam" id="PF13456"/>
    </source>
</evidence>
<dbReference type="InterPro" id="IPR053151">
    <property type="entry name" value="RNase_H-like"/>
</dbReference>
<evidence type="ECO:0000313" key="2">
    <source>
        <dbReference type="EMBL" id="KAL0006845.1"/>
    </source>
</evidence>
<proteinExistence type="predicted"/>
<dbReference type="AlphaFoldDB" id="A0AAW2DC72"/>
<protein>
    <recommendedName>
        <fullName evidence="1">RNase H type-1 domain-containing protein</fullName>
    </recommendedName>
</protein>
<dbReference type="Pfam" id="PF13456">
    <property type="entry name" value="RVT_3"/>
    <property type="match status" value="1"/>
</dbReference>
<keyword evidence="3" id="KW-1185">Reference proteome</keyword>
<accession>A0AAW2DC72</accession>
<dbReference type="InterPro" id="IPR044730">
    <property type="entry name" value="RNase_H-like_dom_plant"/>
</dbReference>
<dbReference type="PANTHER" id="PTHR47723">
    <property type="entry name" value="OS05G0353850 PROTEIN"/>
    <property type="match status" value="1"/>
</dbReference>
<dbReference type="InterPro" id="IPR002156">
    <property type="entry name" value="RNaseH_domain"/>
</dbReference>
<dbReference type="GO" id="GO:0004523">
    <property type="term" value="F:RNA-DNA hybrid ribonuclease activity"/>
    <property type="evidence" value="ECO:0007669"/>
    <property type="project" value="InterPro"/>
</dbReference>
<dbReference type="Gene3D" id="3.30.420.10">
    <property type="entry name" value="Ribonuclease H-like superfamily/Ribonuclease H"/>
    <property type="match status" value="1"/>
</dbReference>
<reference evidence="2 3" key="1">
    <citation type="submission" date="2024-01" db="EMBL/GenBank/DDBJ databases">
        <title>A telomere-to-telomere, gap-free genome of sweet tea (Lithocarpus litseifolius).</title>
        <authorList>
            <person name="Zhou J."/>
        </authorList>
    </citation>
    <scope>NUCLEOTIDE SEQUENCE [LARGE SCALE GENOMIC DNA]</scope>
    <source>
        <strain evidence="2">Zhou-2022a</strain>
        <tissue evidence="2">Leaf</tissue>
    </source>
</reference>
<dbReference type="Proteomes" id="UP001459277">
    <property type="component" value="Unassembled WGS sequence"/>
</dbReference>
<dbReference type="EMBL" id="JAZDWU010000003">
    <property type="protein sequence ID" value="KAL0006845.1"/>
    <property type="molecule type" value="Genomic_DNA"/>
</dbReference>
<evidence type="ECO:0000313" key="3">
    <source>
        <dbReference type="Proteomes" id="UP001459277"/>
    </source>
</evidence>
<comment type="caution">
    <text evidence="2">The sequence shown here is derived from an EMBL/GenBank/DDBJ whole genome shotgun (WGS) entry which is preliminary data.</text>
</comment>
<organism evidence="2 3">
    <name type="scientific">Lithocarpus litseifolius</name>
    <dbReference type="NCBI Taxonomy" id="425828"/>
    <lineage>
        <taxon>Eukaryota</taxon>
        <taxon>Viridiplantae</taxon>
        <taxon>Streptophyta</taxon>
        <taxon>Embryophyta</taxon>
        <taxon>Tracheophyta</taxon>
        <taxon>Spermatophyta</taxon>
        <taxon>Magnoliopsida</taxon>
        <taxon>eudicotyledons</taxon>
        <taxon>Gunneridae</taxon>
        <taxon>Pentapetalae</taxon>
        <taxon>rosids</taxon>
        <taxon>fabids</taxon>
        <taxon>Fagales</taxon>
        <taxon>Fagaceae</taxon>
        <taxon>Lithocarpus</taxon>
    </lineage>
</organism>
<dbReference type="InterPro" id="IPR036397">
    <property type="entry name" value="RNaseH_sf"/>
</dbReference>
<dbReference type="GO" id="GO:0003676">
    <property type="term" value="F:nucleic acid binding"/>
    <property type="evidence" value="ECO:0007669"/>
    <property type="project" value="InterPro"/>
</dbReference>
<feature type="domain" description="RNase H type-1" evidence="1">
    <location>
        <begin position="83"/>
        <end position="203"/>
    </location>
</feature>
<dbReference type="PANTHER" id="PTHR47723:SF19">
    <property type="entry name" value="POLYNUCLEOTIDYL TRANSFERASE, RIBONUCLEASE H-LIKE SUPERFAMILY PROTEIN"/>
    <property type="match status" value="1"/>
</dbReference>
<dbReference type="SUPFAM" id="SSF53098">
    <property type="entry name" value="Ribonuclease H-like"/>
    <property type="match status" value="1"/>
</dbReference>
<dbReference type="InterPro" id="IPR012337">
    <property type="entry name" value="RNaseH-like_sf"/>
</dbReference>
<name>A0AAW2DC72_9ROSI</name>
<gene>
    <name evidence="2" type="ORF">SO802_008347</name>
</gene>